<gene>
    <name evidence="1" type="ORF">M441DRAFT_143413</name>
</gene>
<proteinExistence type="predicted"/>
<dbReference type="AlphaFoldDB" id="A0A2T3Z3W8"/>
<organism evidence="1 2">
    <name type="scientific">Trichoderma asperellum (strain ATCC 204424 / CBS 433.97 / NBRC 101777)</name>
    <dbReference type="NCBI Taxonomy" id="1042311"/>
    <lineage>
        <taxon>Eukaryota</taxon>
        <taxon>Fungi</taxon>
        <taxon>Dikarya</taxon>
        <taxon>Ascomycota</taxon>
        <taxon>Pezizomycotina</taxon>
        <taxon>Sordariomycetes</taxon>
        <taxon>Hypocreomycetidae</taxon>
        <taxon>Hypocreales</taxon>
        <taxon>Hypocreaceae</taxon>
        <taxon>Trichoderma</taxon>
    </lineage>
</organism>
<evidence type="ECO:0000313" key="1">
    <source>
        <dbReference type="EMBL" id="PTB39492.1"/>
    </source>
</evidence>
<accession>A0A2T3Z3W8</accession>
<dbReference type="OrthoDB" id="4487429at2759"/>
<reference evidence="1 2" key="1">
    <citation type="submission" date="2016-07" db="EMBL/GenBank/DDBJ databases">
        <title>Multiple horizontal gene transfer events from other fungi enriched the ability of initially mycotrophic Trichoderma (Ascomycota) to feed on dead plant biomass.</title>
        <authorList>
            <consortium name="DOE Joint Genome Institute"/>
            <person name="Aerts A."/>
            <person name="Atanasova L."/>
            <person name="Chenthamara K."/>
            <person name="Zhang J."/>
            <person name="Grujic M."/>
            <person name="Henrissat B."/>
            <person name="Kuo A."/>
            <person name="Salamov A."/>
            <person name="Lipzen A."/>
            <person name="Labutti K."/>
            <person name="Barry K."/>
            <person name="Miao Y."/>
            <person name="Rahimi M.J."/>
            <person name="Shen Q."/>
            <person name="Grigoriev I.V."/>
            <person name="Kubicek C.P."/>
            <person name="Druzhinina I.S."/>
        </authorList>
    </citation>
    <scope>NUCLEOTIDE SEQUENCE [LARGE SCALE GENOMIC DNA]</scope>
    <source>
        <strain evidence="1 2">CBS 433.97</strain>
    </source>
</reference>
<dbReference type="EMBL" id="KZ679264">
    <property type="protein sequence ID" value="PTB39492.1"/>
    <property type="molecule type" value="Genomic_DNA"/>
</dbReference>
<dbReference type="STRING" id="1042311.A0A2T3Z3W8"/>
<keyword evidence="2" id="KW-1185">Reference proteome</keyword>
<evidence type="ECO:0000313" key="2">
    <source>
        <dbReference type="Proteomes" id="UP000240493"/>
    </source>
</evidence>
<dbReference type="Proteomes" id="UP000240493">
    <property type="component" value="Unassembled WGS sequence"/>
</dbReference>
<protein>
    <submittedName>
        <fullName evidence="1">Uncharacterized protein</fullName>
    </submittedName>
</protein>
<name>A0A2T3Z3W8_TRIA4</name>
<sequence length="185" mass="20654">MTEKKLHVAWGPYCGPDTDCLSEEEQLDQFRVEFFRGPGVQVTGWPAKGGVYILERCLGVELDFLGLDRFHNTPRPSGPDAAAEEEAHCNKMRQLGATWWRSEHAYDMAYFTSPKGEDGRFLRVGWETGGGVWVLSTTKQGADQKGTAIIQNAYTMEERCKAIEKLGGVFYANPVDCPELDLSDV</sequence>